<dbReference type="GO" id="GO:0030123">
    <property type="term" value="C:AP-3 adaptor complex"/>
    <property type="evidence" value="ECO:0007669"/>
    <property type="project" value="InterPro"/>
</dbReference>
<proteinExistence type="inferred from homology"/>
<evidence type="ECO:0000256" key="7">
    <source>
        <dbReference type="PIRNR" id="PIRNR037092"/>
    </source>
</evidence>
<accession>A0A836IDS2</accession>
<evidence type="ECO:0000256" key="2">
    <source>
        <dbReference type="ARBA" id="ARBA00006613"/>
    </source>
</evidence>
<comment type="subunit">
    <text evidence="7">Adaptor protein complex 3 (AP-3) is a heterotetramer.</text>
</comment>
<dbReference type="Proteomes" id="UP000674318">
    <property type="component" value="Unassembled WGS sequence"/>
</dbReference>
<evidence type="ECO:0000313" key="11">
    <source>
        <dbReference type="Proteomes" id="UP000674318"/>
    </source>
</evidence>
<evidence type="ECO:0000256" key="4">
    <source>
        <dbReference type="ARBA" id="ARBA00022737"/>
    </source>
</evidence>
<feature type="compositionally biased region" description="Basic residues" evidence="8">
    <location>
        <begin position="771"/>
        <end position="789"/>
    </location>
</feature>
<dbReference type="InterPro" id="IPR002553">
    <property type="entry name" value="Clathrin/coatomer_adapt-like_N"/>
</dbReference>
<dbReference type="OrthoDB" id="10264595at2759"/>
<keyword evidence="11" id="KW-1185">Reference proteome</keyword>
<comment type="similarity">
    <text evidence="2 7">Belongs to the adaptor complexes large subunit family.</text>
</comment>
<evidence type="ECO:0000256" key="1">
    <source>
        <dbReference type="ARBA" id="ARBA00004308"/>
    </source>
</evidence>
<protein>
    <recommendedName>
        <fullName evidence="7">AP-3 complex subunit delta</fullName>
    </recommendedName>
</protein>
<dbReference type="SUPFAM" id="SSF48371">
    <property type="entry name" value="ARM repeat"/>
    <property type="match status" value="1"/>
</dbReference>
<evidence type="ECO:0000256" key="8">
    <source>
        <dbReference type="SAM" id="MobiDB-lite"/>
    </source>
</evidence>
<gene>
    <name evidence="10" type="ORF">JKF63_02784</name>
</gene>
<keyword evidence="6" id="KW-0472">Membrane</keyword>
<dbReference type="PANTHER" id="PTHR22781:SF12">
    <property type="entry name" value="AP-3 COMPLEX SUBUNIT DELTA-1"/>
    <property type="match status" value="1"/>
</dbReference>
<dbReference type="KEGG" id="phet:94288885"/>
<dbReference type="PIRSF" id="PIRSF037092">
    <property type="entry name" value="AP3_complex_delta"/>
    <property type="match status" value="1"/>
</dbReference>
<dbReference type="Gene3D" id="1.25.10.10">
    <property type="entry name" value="Leucine-rich Repeat Variant"/>
    <property type="match status" value="1"/>
</dbReference>
<dbReference type="InterPro" id="IPR016024">
    <property type="entry name" value="ARM-type_fold"/>
</dbReference>
<evidence type="ECO:0000256" key="5">
    <source>
        <dbReference type="ARBA" id="ARBA00022927"/>
    </source>
</evidence>
<dbReference type="GO" id="GO:0005794">
    <property type="term" value="C:Golgi apparatus"/>
    <property type="evidence" value="ECO:0007669"/>
    <property type="project" value="UniProtKB-SubCell"/>
</dbReference>
<keyword evidence="4" id="KW-0677">Repeat</keyword>
<evidence type="ECO:0000256" key="6">
    <source>
        <dbReference type="ARBA" id="ARBA00023136"/>
    </source>
</evidence>
<feature type="region of interest" description="Disordered" evidence="8">
    <location>
        <begin position="760"/>
        <end position="816"/>
    </location>
</feature>
<dbReference type="InterPro" id="IPR017105">
    <property type="entry name" value="AP3_complex_dsu"/>
</dbReference>
<comment type="subcellular location">
    <subcellularLocation>
        <location evidence="1">Endomembrane system</location>
    </subcellularLocation>
    <subcellularLocation>
        <location evidence="7">Golgi apparatus</location>
    </subcellularLocation>
</comment>
<dbReference type="Pfam" id="PF01602">
    <property type="entry name" value="Adaptin_N"/>
    <property type="match status" value="1"/>
</dbReference>
<sequence>MSLASFSQYSLAAVVRNLRSAPRGTEEEAVDKYISDTKNEVNIADPRVKMTAIQKATYFHMLGYSSRYADFRIVEMMASPCFLHKRVAYLAACLTFTEDTDVIPLMTASLKRDLSSNNQFEVGLALYCIASICTPDMAQDVVTDIVNLLGHPRAYVRKKATLSLYRIFLNYPESLRITYSRLKEKLDDNNEKADSDPAVRGAVVCVLCELARRTPANFLGLAVPFYSLLSSVHSNWTLIKIVKVFGCFAPLEPRLGKKLVEPITNLINTTGAKSVQYECLLAVAKGMSRVLSLTKLAAEKIRGFVDDADPNLRFLGLEALSLLIGSSDNRKLVADQRDVVLKCLDDPDSTIRLKALQVLRDLTTRKTVVSHINHMLERCVRTPPDEDWSNAVIRTIVKTAQTNDYGWIQDFEWYLSVLLDLCVVELSVYSHGTFMERELVCILSRVNGVRRLGVEEMVPLLSHVQLLSCNRQRSTQWRILCAAAFICGEYPHWISDIEEACRALLGEPIALLPAEVQFACVAAVGKIAAYVHQPCTRHIELCNGEENCGAADDAGQSRVPPLEDLIRTVLLPDADEDNEACRSAAVGDAKPSVVRAHRGLQRFCHSSFPSVLERAHLVQFQVVVHPEVGPKLYEADLPPVVAGAQDAIEVPEDVDLDTPFCENVAALMALSGSDEDDEGVSGGATAGYCGPGSGDDDVNFNLEYRIEQQRHAENARRDEISAYYLRDWGSGSVAASGDIGASPSLPQAADQNGCGDGLGLKVGAGTTQPSRRGRASHFQKVHSINRHLSKPADYTEKKAAQRRRSTSPEEDEATRKLRGIDVTRALRADERLPETLTYAQLLQEQEMGKVSTDLRAGARAAFPGSELAPVTLYDEHPLRLYMSITGCKVRKDGFYLSASVECLNRTSSSVVHDVRLTALPTAAFSAGDVALRLEAVKPKGMGDATGDTSVEVAERLKGSATVRVPIVLQLRHLPPSFSDAPLSLNLTWAAERKYHQAALTLELEYVYFTKPVLPSSVPMSNEYLENVVGKALASAPIATAFLPCRKASIITGVAAAMPQLRLSPIDVFKDALSMYGLLHGRKSALAHTHVAVLLQEREEEGTKGVMVTVRCHYPPLSEALIMKLAELVDVRQPSTPTGSARRGKGNR</sequence>
<keyword evidence="7" id="KW-0333">Golgi apparatus</keyword>
<dbReference type="PANTHER" id="PTHR22781">
    <property type="entry name" value="DELTA ADAPTIN-RELATED"/>
    <property type="match status" value="1"/>
</dbReference>
<evidence type="ECO:0000256" key="3">
    <source>
        <dbReference type="ARBA" id="ARBA00022448"/>
    </source>
</evidence>
<evidence type="ECO:0000259" key="9">
    <source>
        <dbReference type="Pfam" id="PF01602"/>
    </source>
</evidence>
<dbReference type="GeneID" id="94288885"/>
<dbReference type="AlphaFoldDB" id="A0A836IDS2"/>
<dbReference type="EMBL" id="JAFJZO010000030">
    <property type="protein sequence ID" value="KAG5498498.1"/>
    <property type="molecule type" value="Genomic_DNA"/>
</dbReference>
<feature type="domain" description="Clathrin/coatomer adaptor adaptin-like N-terminal" evidence="9">
    <location>
        <begin position="27"/>
        <end position="533"/>
    </location>
</feature>
<evidence type="ECO:0000313" key="10">
    <source>
        <dbReference type="EMBL" id="KAG5498498.1"/>
    </source>
</evidence>
<organism evidence="10 11">
    <name type="scientific">Porcisia hertigi</name>
    <dbReference type="NCBI Taxonomy" id="2761500"/>
    <lineage>
        <taxon>Eukaryota</taxon>
        <taxon>Discoba</taxon>
        <taxon>Euglenozoa</taxon>
        <taxon>Kinetoplastea</taxon>
        <taxon>Metakinetoplastina</taxon>
        <taxon>Trypanosomatida</taxon>
        <taxon>Trypanosomatidae</taxon>
        <taxon>Leishmaniinae</taxon>
        <taxon>Porcisia</taxon>
    </lineage>
</organism>
<comment type="caution">
    <text evidence="10">The sequence shown here is derived from an EMBL/GenBank/DDBJ whole genome shotgun (WGS) entry which is preliminary data.</text>
</comment>
<dbReference type="GO" id="GO:0010008">
    <property type="term" value="C:endosome membrane"/>
    <property type="evidence" value="ECO:0007669"/>
    <property type="project" value="TreeGrafter"/>
</dbReference>
<name>A0A836IDS2_9TRYP</name>
<dbReference type="InterPro" id="IPR011989">
    <property type="entry name" value="ARM-like"/>
</dbReference>
<keyword evidence="3 7" id="KW-0813">Transport</keyword>
<dbReference type="RefSeq" id="XP_067755252.1">
    <property type="nucleotide sequence ID" value="XM_067898808.1"/>
</dbReference>
<keyword evidence="5 7" id="KW-0653">Protein transport</keyword>
<dbReference type="GO" id="GO:0006623">
    <property type="term" value="P:protein targeting to vacuole"/>
    <property type="evidence" value="ECO:0007669"/>
    <property type="project" value="TreeGrafter"/>
</dbReference>
<dbReference type="GO" id="GO:0006896">
    <property type="term" value="P:Golgi to vacuole transport"/>
    <property type="evidence" value="ECO:0007669"/>
    <property type="project" value="TreeGrafter"/>
</dbReference>
<reference evidence="10 11" key="1">
    <citation type="submission" date="2021-02" db="EMBL/GenBank/DDBJ databases">
        <title>Porcisia hertigi Genome sequencing and assembly.</title>
        <authorList>
            <person name="Almutairi H."/>
            <person name="Gatherer D."/>
        </authorList>
    </citation>
    <scope>NUCLEOTIDE SEQUENCE [LARGE SCALE GENOMIC DNA]</scope>
    <source>
        <strain evidence="10 11">C119</strain>
    </source>
</reference>